<evidence type="ECO:0000313" key="5">
    <source>
        <dbReference type="EMBL" id="PIN05900.1"/>
    </source>
</evidence>
<name>A0A2G9GLK7_9LAMI</name>
<dbReference type="Pfam" id="PF02194">
    <property type="entry name" value="PXA"/>
    <property type="match status" value="1"/>
</dbReference>
<feature type="domain" description="PXA" evidence="4">
    <location>
        <begin position="42"/>
        <end position="222"/>
    </location>
</feature>
<dbReference type="InterPro" id="IPR003114">
    <property type="entry name" value="Phox_assoc"/>
</dbReference>
<protein>
    <recommendedName>
        <fullName evidence="4">PXA domain-containing protein</fullName>
    </recommendedName>
</protein>
<proteinExistence type="predicted"/>
<dbReference type="GO" id="GO:0005737">
    <property type="term" value="C:cytoplasm"/>
    <property type="evidence" value="ECO:0007669"/>
    <property type="project" value="UniProtKB-SubCell"/>
</dbReference>
<feature type="compositionally biased region" description="Basic residues" evidence="3">
    <location>
        <begin position="486"/>
        <end position="513"/>
    </location>
</feature>
<dbReference type="PANTHER" id="PTHR22999">
    <property type="entry name" value="PX SERINE/THREONINE KINASE PXK"/>
    <property type="match status" value="1"/>
</dbReference>
<keyword evidence="6" id="KW-1185">Reference proteome</keyword>
<dbReference type="AlphaFoldDB" id="A0A2G9GLK7"/>
<feature type="region of interest" description="Disordered" evidence="3">
    <location>
        <begin position="303"/>
        <end position="327"/>
    </location>
</feature>
<feature type="region of interest" description="Disordered" evidence="3">
    <location>
        <begin position="481"/>
        <end position="518"/>
    </location>
</feature>
<evidence type="ECO:0000259" key="4">
    <source>
        <dbReference type="PROSITE" id="PS51207"/>
    </source>
</evidence>
<dbReference type="InterPro" id="IPR051837">
    <property type="entry name" value="SortingNexin/PXDomain-PKLike"/>
</dbReference>
<organism evidence="5 6">
    <name type="scientific">Handroanthus impetiginosus</name>
    <dbReference type="NCBI Taxonomy" id="429701"/>
    <lineage>
        <taxon>Eukaryota</taxon>
        <taxon>Viridiplantae</taxon>
        <taxon>Streptophyta</taxon>
        <taxon>Embryophyta</taxon>
        <taxon>Tracheophyta</taxon>
        <taxon>Spermatophyta</taxon>
        <taxon>Magnoliopsida</taxon>
        <taxon>eudicotyledons</taxon>
        <taxon>Gunneridae</taxon>
        <taxon>Pentapetalae</taxon>
        <taxon>asterids</taxon>
        <taxon>lamiids</taxon>
        <taxon>Lamiales</taxon>
        <taxon>Bignoniaceae</taxon>
        <taxon>Crescentiina</taxon>
        <taxon>Tabebuia alliance</taxon>
        <taxon>Handroanthus</taxon>
    </lineage>
</organism>
<feature type="region of interest" description="Disordered" evidence="3">
    <location>
        <begin position="1"/>
        <end position="25"/>
    </location>
</feature>
<sequence length="669" mass="74678">MRRKAATYRGKQTSPGSSSKRKPFDGLKVLAERSDWKRKVNSPVVEEAIDQFTRHIISEWVTGLWYSRITPDRQGPEELVLIMNGVLGEISSRMRNVNLIDLLTRDIINIISSRLELFRASKVKIEKHQSRLLTIEERDIKLKSVLAAENKLHPILFSAEAEHKVLQHVMDGLIFLTFKMEDLQCSLFRYIIRELLACVVIRPVLNLANPRFINERIESLVISAGKIDKGSKETSRASQSKIYTPPMILSDHTSQFPDPYISGVELVQLKKDQNIKAAKNLPSDNTNEALLSKDPLLSLDTQSTRSWSSLPDADNDEGKGVQSYRSGGEWGDELDVFSRRKTQALAPEHFDNMWTKGRNYKTKGDTNQLADPAQGNSLVGVSNSLEQSRVSEQKKKESDTMDGTLKKALSTAGCDKGPGKNDTDVNEEDLENVASDEVEYWSSSHTEDDDTSSIMGLDSPGVKVWDGKNIRNFSRIRHPLETFDRHKSRTRSKGQLHSKRSPQTKSAKKRSRSSSHNGYVLQEVERTSFLLGDGKDVLNSSKENAKPGDLSEDSDTELLGRISSGAATSSSVSLASLPESQSSASNSAKVSLISDSFFKLRCEVLGANIVKSGSKTFAVYSISVTDVNSHSWSIKRRSFCSSQLFPAPLKFGIFLVSILRCIYFPIHYP</sequence>
<gene>
    <name evidence="5" type="ORF">CDL12_21546</name>
</gene>
<evidence type="ECO:0000256" key="1">
    <source>
        <dbReference type="ARBA" id="ARBA00004496"/>
    </source>
</evidence>
<feature type="region of interest" description="Disordered" evidence="3">
    <location>
        <begin position="356"/>
        <end position="379"/>
    </location>
</feature>
<dbReference type="OrthoDB" id="120967at2759"/>
<feature type="compositionally biased region" description="Polar residues" evidence="3">
    <location>
        <begin position="365"/>
        <end position="379"/>
    </location>
</feature>
<feature type="compositionally biased region" description="Acidic residues" evidence="3">
    <location>
        <begin position="424"/>
        <end position="439"/>
    </location>
</feature>
<comment type="caution">
    <text evidence="5">The sequence shown here is derived from an EMBL/GenBank/DDBJ whole genome shotgun (WGS) entry which is preliminary data.</text>
</comment>
<dbReference type="Proteomes" id="UP000231279">
    <property type="component" value="Unassembled WGS sequence"/>
</dbReference>
<dbReference type="EMBL" id="NKXS01004583">
    <property type="protein sequence ID" value="PIN05900.1"/>
    <property type="molecule type" value="Genomic_DNA"/>
</dbReference>
<feature type="region of interest" description="Disordered" evidence="3">
    <location>
        <begin position="410"/>
        <end position="461"/>
    </location>
</feature>
<evidence type="ECO:0000256" key="2">
    <source>
        <dbReference type="ARBA" id="ARBA00022490"/>
    </source>
</evidence>
<dbReference type="PANTHER" id="PTHR22999:SF28">
    <property type="entry name" value="PHOX (PX) DOMAIN-CONTAINING PROTEIN"/>
    <property type="match status" value="1"/>
</dbReference>
<evidence type="ECO:0000256" key="3">
    <source>
        <dbReference type="SAM" id="MobiDB-lite"/>
    </source>
</evidence>
<keyword evidence="2" id="KW-0963">Cytoplasm</keyword>
<accession>A0A2G9GLK7</accession>
<dbReference type="STRING" id="429701.A0A2G9GLK7"/>
<comment type="subcellular location">
    <subcellularLocation>
        <location evidence="1">Cytoplasm</location>
    </subcellularLocation>
</comment>
<dbReference type="PROSITE" id="PS51207">
    <property type="entry name" value="PXA"/>
    <property type="match status" value="1"/>
</dbReference>
<evidence type="ECO:0000313" key="6">
    <source>
        <dbReference type="Proteomes" id="UP000231279"/>
    </source>
</evidence>
<dbReference type="SMART" id="SM00313">
    <property type="entry name" value="PXA"/>
    <property type="match status" value="1"/>
</dbReference>
<reference evidence="6" key="1">
    <citation type="journal article" date="2018" name="Gigascience">
        <title>Genome assembly of the Pink Ipe (Handroanthus impetiginosus, Bignoniaceae), a highly valued, ecologically keystone Neotropical timber forest tree.</title>
        <authorList>
            <person name="Silva-Junior O.B."/>
            <person name="Grattapaglia D."/>
            <person name="Novaes E."/>
            <person name="Collevatti R.G."/>
        </authorList>
    </citation>
    <scope>NUCLEOTIDE SEQUENCE [LARGE SCALE GENOMIC DNA]</scope>
    <source>
        <strain evidence="6">cv. UFG-1</strain>
    </source>
</reference>